<sequence>MKKKNTNPLVGHFTLACFALAAIWMFVTDKDTLLVLNSLVLVYIVFALAKRFVGHSNKK</sequence>
<gene>
    <name evidence="2" type="ORF">CEX98_17450</name>
</gene>
<dbReference type="OrthoDB" id="6305805at2"/>
<dbReference type="PROSITE" id="PS51257">
    <property type="entry name" value="PROKAR_LIPOPROTEIN"/>
    <property type="match status" value="1"/>
</dbReference>
<keyword evidence="3" id="KW-1185">Reference proteome</keyword>
<keyword evidence="1" id="KW-1133">Transmembrane helix</keyword>
<reference evidence="3" key="1">
    <citation type="journal article" date="2019" name="Genome Announc.">
        <title>Draft Genome Sequence of Pseudoalteromonas piscicida Strain 36Y ROTHPW, an Hypersaline Seawater Isolate from the South Coast of Sonora, Mexico.</title>
        <authorList>
            <person name="Sanchez-Diaz R."/>
            <person name="Molina-Garza Z.J."/>
            <person name="Cruz-Suarez L.E."/>
            <person name="Selvin J."/>
            <person name="Kiran G.S."/>
            <person name="Ibarra-Gamez J.C."/>
            <person name="Gomez-Gil B."/>
            <person name="Galaviz-Silva L."/>
        </authorList>
    </citation>
    <scope>NUCLEOTIDE SEQUENCE [LARGE SCALE GENOMIC DNA]</scope>
    <source>
        <strain evidence="3">36Y_RITHPW</strain>
    </source>
</reference>
<feature type="transmembrane region" description="Helical" evidence="1">
    <location>
        <begin position="9"/>
        <end position="27"/>
    </location>
</feature>
<feature type="transmembrane region" description="Helical" evidence="1">
    <location>
        <begin position="33"/>
        <end position="53"/>
    </location>
</feature>
<dbReference type="AlphaFoldDB" id="A0A2A5JLV8"/>
<keyword evidence="1" id="KW-0472">Membrane</keyword>
<name>A0A2A5JLV8_PSEO7</name>
<organism evidence="2 3">
    <name type="scientific">Pseudoalteromonas piscicida</name>
    <dbReference type="NCBI Taxonomy" id="43662"/>
    <lineage>
        <taxon>Bacteria</taxon>
        <taxon>Pseudomonadati</taxon>
        <taxon>Pseudomonadota</taxon>
        <taxon>Gammaproteobacteria</taxon>
        <taxon>Alteromonadales</taxon>
        <taxon>Pseudoalteromonadaceae</taxon>
        <taxon>Pseudoalteromonas</taxon>
    </lineage>
</organism>
<accession>A0A2A5JLV8</accession>
<dbReference type="Proteomes" id="UP000228621">
    <property type="component" value="Unassembled WGS sequence"/>
</dbReference>
<evidence type="ECO:0000256" key="1">
    <source>
        <dbReference type="SAM" id="Phobius"/>
    </source>
</evidence>
<keyword evidence="1" id="KW-0812">Transmembrane</keyword>
<proteinExistence type="predicted"/>
<comment type="caution">
    <text evidence="2">The sequence shown here is derived from an EMBL/GenBank/DDBJ whole genome shotgun (WGS) entry which is preliminary data.</text>
</comment>
<evidence type="ECO:0000313" key="2">
    <source>
        <dbReference type="EMBL" id="PCK30410.1"/>
    </source>
</evidence>
<protein>
    <submittedName>
        <fullName evidence="2">Uncharacterized protein</fullName>
    </submittedName>
</protein>
<dbReference type="EMBL" id="NKHF01000084">
    <property type="protein sequence ID" value="PCK30410.1"/>
    <property type="molecule type" value="Genomic_DNA"/>
</dbReference>
<dbReference type="RefSeq" id="WP_099643302.1">
    <property type="nucleotide sequence ID" value="NZ_JAQPZX010000054.1"/>
</dbReference>
<evidence type="ECO:0000313" key="3">
    <source>
        <dbReference type="Proteomes" id="UP000228621"/>
    </source>
</evidence>